<dbReference type="EMBL" id="MZ394738">
    <property type="protein sequence ID" value="QWV59609.1"/>
    <property type="molecule type" value="Genomic_DNA"/>
</dbReference>
<name>A0EYS6_9ABAC</name>
<keyword evidence="3" id="KW-1185">Reference proteome</keyword>
<reference evidence="1" key="2">
    <citation type="submission" date="2006-07" db="EMBL/GenBank/DDBJ databases">
        <authorList>
            <person name="Zhang C.-X."/>
            <person name="Yang Z.-N."/>
            <person name="Ma X.-C."/>
            <person name="Xiao Q."/>
        </authorList>
    </citation>
    <scope>NUCLEOTIDE SEQUENCE</scope>
    <source>
        <strain evidence="1">A1</strain>
    </source>
</reference>
<dbReference type="KEGG" id="vg:5176437"/>
<organism evidence="1 3">
    <name type="scientific">Ectropis obliqua nucleopolyhedrovirus</name>
    <dbReference type="NCBI Taxonomy" id="59376"/>
    <lineage>
        <taxon>Viruses</taxon>
        <taxon>Viruses incertae sedis</taxon>
        <taxon>Naldaviricetes</taxon>
        <taxon>Lefavirales</taxon>
        <taxon>Baculoviridae</taxon>
        <taxon>Alphabaculovirus</taxon>
        <taxon>Alphabaculovirus ecobliquae</taxon>
    </lineage>
</organism>
<reference evidence="1 3" key="3">
    <citation type="journal article" date="2007" name="Virology">
        <title>Genome sequence and organization of a nucleopolyhedrovirus that infects the tea looper caterpillar, Ectropis obliqua.</title>
        <authorList>
            <person name="Ma X.C."/>
            <person name="Shang J.Y."/>
            <person name="Yang Z.N."/>
            <person name="Bao Y.Y."/>
            <person name="Xiao Q."/>
            <person name="Zhang C.X."/>
        </authorList>
    </citation>
    <scope>NUCLEOTIDE SEQUENCE [LARGE SCALE GENOMIC DNA]</scope>
    <source>
        <strain evidence="1 3">A1</strain>
    </source>
</reference>
<reference evidence="2" key="4">
    <citation type="submission" date="2021-06" db="EMBL/GenBank/DDBJ databases">
        <authorList>
            <person name="Xiao Q."/>
            <person name="Zhang X.X."/>
            <person name="Tang M.J."/>
        </authorList>
    </citation>
    <scope>NUCLEOTIDE SEQUENCE</scope>
    <source>
        <strain evidence="2">QF4</strain>
    </source>
</reference>
<proteinExistence type="predicted"/>
<accession>A0EYS6</accession>
<gene>
    <name evidence="2" type="ORF">QF4000023</name>
</gene>
<evidence type="ECO:0000313" key="1">
    <source>
        <dbReference type="EMBL" id="ABI35706.1"/>
    </source>
</evidence>
<evidence type="ECO:0000313" key="3">
    <source>
        <dbReference type="Proteomes" id="UP000214344"/>
    </source>
</evidence>
<dbReference type="Proteomes" id="UP000214344">
    <property type="component" value="Segment"/>
</dbReference>
<reference evidence="1 3" key="1">
    <citation type="journal article" date="2006" name="J. Microbiol.">
        <title>Morphological, phylogenetic and biological characteristics of Ectropis obliqua single-nucleocapsid nucleopolyhedrovirus.</title>
        <authorList>
            <person name="Ma X.C."/>
            <person name="Xu H.J."/>
            <person name="Tang M.J."/>
            <person name="Xiao Q."/>
            <person name="Hong J."/>
            <person name="Zhang C.X."/>
        </authorList>
    </citation>
    <scope>NUCLEOTIDE SEQUENCE [LARGE SCALE GENOMIC DNA]</scope>
    <source>
        <strain evidence="1 3">A1</strain>
    </source>
</reference>
<dbReference type="EMBL" id="DQ837165">
    <property type="protein sequence ID" value="ABI35706.1"/>
    <property type="molecule type" value="Genomic_DNA"/>
</dbReference>
<evidence type="ECO:0000313" key="2">
    <source>
        <dbReference type="EMBL" id="QWV59609.1"/>
    </source>
</evidence>
<sequence>MFAFNYRNQTIIVYIVHDDAAHKFFFDFSNIQKFVQRLKPKSRIAAKRIECLTRNYESRKYIFMDQVVKYLRCHRGSHRIVNYIHNYVYNILIKYK</sequence>
<protein>
    <submittedName>
        <fullName evidence="1">Uncharacterized protein</fullName>
    </submittedName>
</protein>
<dbReference type="RefSeq" id="YP_874216.1">
    <property type="nucleotide sequence ID" value="NC_008586.1"/>
</dbReference>